<name>A0A2M7RKF5_9BACT</name>
<dbReference type="GO" id="GO:0016301">
    <property type="term" value="F:kinase activity"/>
    <property type="evidence" value="ECO:0007669"/>
    <property type="project" value="UniProtKB-KW"/>
</dbReference>
<feature type="binding site" evidence="10">
    <location>
        <position position="222"/>
    </location>
    <ligand>
        <name>Mn(2+)</name>
        <dbReference type="ChEBI" id="CHEBI:29035"/>
    </ligand>
</feature>
<dbReference type="InterPro" id="IPR013035">
    <property type="entry name" value="PEP_carboxykinase_C"/>
</dbReference>
<dbReference type="GO" id="GO:0005524">
    <property type="term" value="F:ATP binding"/>
    <property type="evidence" value="ECO:0007669"/>
    <property type="project" value="UniProtKB-UniRule"/>
</dbReference>
<keyword evidence="11" id="KW-0418">Kinase</keyword>
<feature type="binding site" evidence="10">
    <location>
        <position position="55"/>
    </location>
    <ligand>
        <name>substrate</name>
    </ligand>
</feature>
<feature type="binding site" evidence="10">
    <location>
        <position position="222"/>
    </location>
    <ligand>
        <name>ATP</name>
        <dbReference type="ChEBI" id="CHEBI:30616"/>
    </ligand>
</feature>
<dbReference type="CDD" id="cd00484">
    <property type="entry name" value="PEPCK_ATP"/>
    <property type="match status" value="1"/>
</dbReference>
<dbReference type="InterPro" id="IPR015994">
    <property type="entry name" value="PEPCK_ATP_CS"/>
</dbReference>
<dbReference type="GO" id="GO:0004612">
    <property type="term" value="F:phosphoenolpyruvate carboxykinase (ATP) activity"/>
    <property type="evidence" value="ECO:0007669"/>
    <property type="project" value="UniProtKB-UniRule"/>
</dbReference>
<protein>
    <recommendedName>
        <fullName evidence="3 10">Phosphoenolpyruvate carboxykinase (ATP)</fullName>
        <shortName evidence="10">PCK</shortName>
        <shortName evidence="10">PEP carboxykinase</shortName>
        <shortName evidence="10">PEPCK</shortName>
        <ecNumber evidence="3 10">4.1.1.49</ecNumber>
    </recommendedName>
</protein>
<keyword evidence="7 10" id="KW-0067">ATP-binding</keyword>
<dbReference type="HAMAP" id="MF_00453">
    <property type="entry name" value="PEPCK_ATP"/>
    <property type="match status" value="1"/>
</dbReference>
<dbReference type="PANTHER" id="PTHR30031:SF0">
    <property type="entry name" value="PHOSPHOENOLPYRUVATE CARBOXYKINASE (ATP)"/>
    <property type="match status" value="1"/>
</dbReference>
<feature type="binding site" evidence="10">
    <location>
        <position position="324"/>
    </location>
    <ligand>
        <name>substrate</name>
    </ligand>
</feature>
<evidence type="ECO:0000256" key="6">
    <source>
        <dbReference type="ARBA" id="ARBA00022793"/>
    </source>
</evidence>
<dbReference type="Gene3D" id="3.40.449.10">
    <property type="entry name" value="Phosphoenolpyruvate Carboxykinase, domain 1"/>
    <property type="match status" value="1"/>
</dbReference>
<evidence type="ECO:0000256" key="9">
    <source>
        <dbReference type="ARBA" id="ARBA00047371"/>
    </source>
</evidence>
<evidence type="ECO:0000256" key="8">
    <source>
        <dbReference type="ARBA" id="ARBA00023239"/>
    </source>
</evidence>
<comment type="caution">
    <text evidence="10">Lacks conserved residue(s) required for the propagation of feature annotation.</text>
</comment>
<comment type="similarity">
    <text evidence="2 10">Belongs to the phosphoenolpyruvate carboxykinase (ATP) family.</text>
</comment>
<dbReference type="AlphaFoldDB" id="A0A2M7RKF5"/>
<dbReference type="Gene3D" id="2.170.8.10">
    <property type="entry name" value="Phosphoenolpyruvate Carboxykinase, domain 2"/>
    <property type="match status" value="1"/>
</dbReference>
<evidence type="ECO:0000256" key="2">
    <source>
        <dbReference type="ARBA" id="ARBA00006052"/>
    </source>
</evidence>
<dbReference type="EMBL" id="PFMD01000018">
    <property type="protein sequence ID" value="PIY97062.1"/>
    <property type="molecule type" value="Genomic_DNA"/>
</dbReference>
<comment type="pathway">
    <text evidence="1 10">Carbohydrate biosynthesis; gluconeogenesis.</text>
</comment>
<dbReference type="PIRSF" id="PIRSF006294">
    <property type="entry name" value="PEP_crbxkin"/>
    <property type="match status" value="1"/>
</dbReference>
<dbReference type="SUPFAM" id="SSF68923">
    <property type="entry name" value="PEP carboxykinase N-terminal domain"/>
    <property type="match status" value="1"/>
</dbReference>
<evidence type="ECO:0000313" key="12">
    <source>
        <dbReference type="Proteomes" id="UP000230779"/>
    </source>
</evidence>
<dbReference type="GO" id="GO:0046872">
    <property type="term" value="F:metal ion binding"/>
    <property type="evidence" value="ECO:0007669"/>
    <property type="project" value="UniProtKB-KW"/>
</dbReference>
<keyword evidence="11" id="KW-0808">Transferase</keyword>
<feature type="binding site" evidence="10">
    <location>
        <position position="287"/>
    </location>
    <ligand>
        <name>ATP</name>
        <dbReference type="ChEBI" id="CHEBI:30616"/>
    </ligand>
</feature>
<keyword evidence="10" id="KW-0963">Cytoplasm</keyword>
<keyword evidence="5 10" id="KW-0547">Nucleotide-binding</keyword>
<dbReference type="Pfam" id="PF01293">
    <property type="entry name" value="PEPCK_ATP"/>
    <property type="match status" value="1"/>
</dbReference>
<dbReference type="Gene3D" id="3.90.228.20">
    <property type="match status" value="1"/>
</dbReference>
<accession>A0A2M7RKF5</accession>
<evidence type="ECO:0000313" key="11">
    <source>
        <dbReference type="EMBL" id="PIY97062.1"/>
    </source>
</evidence>
<reference evidence="11 12" key="1">
    <citation type="submission" date="2017-09" db="EMBL/GenBank/DDBJ databases">
        <title>Depth-based differentiation of microbial function through sediment-hosted aquifers and enrichment of novel symbionts in the deep terrestrial subsurface.</title>
        <authorList>
            <person name="Probst A.J."/>
            <person name="Ladd B."/>
            <person name="Jarett J.K."/>
            <person name="Geller-Mcgrath D.E."/>
            <person name="Sieber C.M."/>
            <person name="Emerson J.B."/>
            <person name="Anantharaman K."/>
            <person name="Thomas B.C."/>
            <person name="Malmstrom R."/>
            <person name="Stieglmeier M."/>
            <person name="Klingl A."/>
            <person name="Woyke T."/>
            <person name="Ryan C.M."/>
            <person name="Banfield J.F."/>
        </authorList>
    </citation>
    <scope>NUCLEOTIDE SEQUENCE [LARGE SCALE GENOMIC DNA]</scope>
    <source>
        <strain evidence="11">CG_4_10_14_0_8_um_filter_42_10</strain>
    </source>
</reference>
<dbReference type="SUPFAM" id="SSF53795">
    <property type="entry name" value="PEP carboxykinase-like"/>
    <property type="match status" value="1"/>
</dbReference>
<feature type="binding site" evidence="10">
    <location>
        <position position="324"/>
    </location>
    <ligand>
        <name>ATP</name>
        <dbReference type="ChEBI" id="CHEBI:30616"/>
    </ligand>
</feature>
<feature type="binding site" evidence="10">
    <location>
        <position position="203"/>
    </location>
    <ligand>
        <name>Mn(2+)</name>
        <dbReference type="ChEBI" id="CHEBI:29035"/>
    </ligand>
</feature>
<comment type="cofactor">
    <cofactor evidence="10">
        <name>Mn(2+)</name>
        <dbReference type="ChEBI" id="CHEBI:29035"/>
    </cofactor>
    <text evidence="10">Binds 1 Mn(2+) ion per subunit.</text>
</comment>
<comment type="function">
    <text evidence="10">Involved in the gluconeogenesis. Catalyzes the conversion of oxaloacetate (OAA) to phosphoenolpyruvate (PEP) through direct phosphoryl transfer between the nucleoside triphosphate and OAA.</text>
</comment>
<feature type="binding site" evidence="10">
    <location>
        <position position="203"/>
    </location>
    <ligand>
        <name>substrate</name>
    </ligand>
</feature>
<dbReference type="PROSITE" id="PS00532">
    <property type="entry name" value="PEPCK_ATP"/>
    <property type="match status" value="1"/>
</dbReference>
<sequence length="531" mass="59135">MTENYNLKASGINNKGKVYWNLDVADLVNKAVERGEGEISKGGALTVKTGEYTGRSPDDRFIVDEPSVHDQINWGKINIPLATADFEKLYQRITKHLSAAEELFVFNGLVGADPKYSLKVTIVNEFASQNLAISQLLRRPPAHPKNKLNKPERLQSDFTILVAPNCLADPKIHHVNSEVFIMISFEKRVVLIGATKYIGEIKKSLFSIMNYLMPEQGVFPMHCSANIGKDGDAALFFGLSGTGKTSLSADPERKLIGDDEHGWSPKGVFNFEGGCYAKCINLSKEHEPQIYNAIKSGAVVENAVLDPKTKEYDFNDASVTENTRATFPIKSIPNAELSGLGGHPKTVIFLTADAFGVLPPIAKLTYEQAMYHFMSGYTSKLAGTERGIIEPKATFSSFFGEPFMPRKPMVYSNLLRDYVKKYGVDVFLINTGWSGGPYGIGQRMPIKLTRIMVKNALNRNLDRVEYKKHPIFNLMMPRSCPDIPSEILDPINTWNDKEAYLKQAEMLSGLFKKNFEKFKDIPESVRAAGPN</sequence>
<feature type="binding site" evidence="10">
    <location>
        <position position="449"/>
    </location>
    <ligand>
        <name>ATP</name>
        <dbReference type="ChEBI" id="CHEBI:30616"/>
    </ligand>
</feature>
<dbReference type="InterPro" id="IPR001272">
    <property type="entry name" value="PEP_carboxykinase_ATP"/>
</dbReference>
<organism evidence="11 12">
    <name type="scientific">Candidatus Kerfeldbacteria bacterium CG_4_10_14_0_8_um_filter_42_10</name>
    <dbReference type="NCBI Taxonomy" id="2014248"/>
    <lineage>
        <taxon>Bacteria</taxon>
        <taxon>Candidatus Kerfeldiibacteriota</taxon>
    </lineage>
</organism>
<comment type="caution">
    <text evidence="11">The sequence shown here is derived from an EMBL/GenBank/DDBJ whole genome shotgun (WGS) entry which is preliminary data.</text>
</comment>
<feature type="binding site" evidence="10">
    <location>
        <position position="203"/>
    </location>
    <ligand>
        <name>ATP</name>
        <dbReference type="ChEBI" id="CHEBI:30616"/>
    </ligand>
</feature>
<dbReference type="NCBIfam" id="NF006821">
    <property type="entry name" value="PRK09344.1-3"/>
    <property type="match status" value="1"/>
</dbReference>
<keyword evidence="10" id="KW-0464">Manganese</keyword>
<dbReference type="UniPathway" id="UPA00138"/>
<evidence type="ECO:0000256" key="1">
    <source>
        <dbReference type="ARBA" id="ARBA00004742"/>
    </source>
</evidence>
<dbReference type="GO" id="GO:0005829">
    <property type="term" value="C:cytosol"/>
    <property type="evidence" value="ECO:0007669"/>
    <property type="project" value="TreeGrafter"/>
</dbReference>
<dbReference type="GO" id="GO:0006094">
    <property type="term" value="P:gluconeogenesis"/>
    <property type="evidence" value="ECO:0007669"/>
    <property type="project" value="UniProtKB-UniRule"/>
</dbReference>
<dbReference type="NCBIfam" id="NF006820">
    <property type="entry name" value="PRK09344.1-2"/>
    <property type="match status" value="1"/>
</dbReference>
<evidence type="ECO:0000256" key="3">
    <source>
        <dbReference type="ARBA" id="ARBA00012363"/>
    </source>
</evidence>
<keyword evidence="11" id="KW-0670">Pyruvate</keyword>
<feature type="binding site" evidence="10">
    <location>
        <position position="259"/>
    </location>
    <ligand>
        <name>Mn(2+)</name>
        <dbReference type="ChEBI" id="CHEBI:29035"/>
    </ligand>
</feature>
<dbReference type="NCBIfam" id="TIGR00224">
    <property type="entry name" value="pckA"/>
    <property type="match status" value="1"/>
</dbReference>
<keyword evidence="8 10" id="KW-0456">Lyase</keyword>
<keyword evidence="4 10" id="KW-0312">Gluconeogenesis</keyword>
<comment type="catalytic activity">
    <reaction evidence="9 10">
        <text>oxaloacetate + ATP = phosphoenolpyruvate + ADP + CO2</text>
        <dbReference type="Rhea" id="RHEA:18617"/>
        <dbReference type="ChEBI" id="CHEBI:16452"/>
        <dbReference type="ChEBI" id="CHEBI:16526"/>
        <dbReference type="ChEBI" id="CHEBI:30616"/>
        <dbReference type="ChEBI" id="CHEBI:58702"/>
        <dbReference type="ChEBI" id="CHEBI:456216"/>
        <dbReference type="EC" id="4.1.1.49"/>
    </reaction>
</comment>
<evidence type="ECO:0000256" key="10">
    <source>
        <dbReference type="HAMAP-Rule" id="MF_00453"/>
    </source>
</evidence>
<evidence type="ECO:0000256" key="4">
    <source>
        <dbReference type="ARBA" id="ARBA00022432"/>
    </source>
</evidence>
<proteinExistence type="inferred from homology"/>
<dbReference type="Proteomes" id="UP000230779">
    <property type="component" value="Unassembled WGS sequence"/>
</dbReference>
<evidence type="ECO:0000256" key="5">
    <source>
        <dbReference type="ARBA" id="ARBA00022741"/>
    </source>
</evidence>
<dbReference type="EC" id="4.1.1.49" evidence="3 10"/>
<keyword evidence="6 10" id="KW-0210">Decarboxylase</keyword>
<keyword evidence="10" id="KW-0479">Metal-binding</keyword>
<dbReference type="PANTHER" id="PTHR30031">
    <property type="entry name" value="PHOSPHOENOLPYRUVATE CARBOXYKINASE ATP"/>
    <property type="match status" value="1"/>
</dbReference>
<feature type="binding site" evidence="10">
    <location>
        <position position="197"/>
    </location>
    <ligand>
        <name>substrate</name>
    </ligand>
</feature>
<comment type="subcellular location">
    <subcellularLocation>
        <location evidence="10">Cytoplasm</location>
    </subcellularLocation>
</comment>
<evidence type="ECO:0000256" key="7">
    <source>
        <dbReference type="ARBA" id="ARBA00022840"/>
    </source>
</evidence>
<dbReference type="InterPro" id="IPR008210">
    <property type="entry name" value="PEP_carboxykinase_N"/>
</dbReference>
<gene>
    <name evidence="10 11" type="primary">pckA</name>
    <name evidence="11" type="ORF">COY66_01505</name>
</gene>